<evidence type="ECO:0000256" key="1">
    <source>
        <dbReference type="ARBA" id="ARBA00004429"/>
    </source>
</evidence>
<dbReference type="GO" id="GO:0005886">
    <property type="term" value="C:plasma membrane"/>
    <property type="evidence" value="ECO:0007669"/>
    <property type="project" value="UniProtKB-SubCell"/>
</dbReference>
<keyword evidence="4" id="KW-0808">Transferase</keyword>
<evidence type="ECO:0000256" key="3">
    <source>
        <dbReference type="ARBA" id="ARBA00022519"/>
    </source>
</evidence>
<dbReference type="SUPFAM" id="SSF55073">
    <property type="entry name" value="Nucleotide cyclase"/>
    <property type="match status" value="1"/>
</dbReference>
<keyword evidence="2" id="KW-1003">Cell membrane</keyword>
<dbReference type="InterPro" id="IPR000160">
    <property type="entry name" value="GGDEF_dom"/>
</dbReference>
<sequence length="832" mass="90173">MPARHSRHAIGFVAVALLTVIGIGTALLLDQMRQTARDAADGVVQRAASVVESTVNRLFLQIDGTLASLPGLVGQVSSQRNPGAEEVSQILRSINFQNLNFRDLLLVRPDGVAWASARASSRDRPLPIELRETGPAQRSGVVRIAGPVQNPTTGEWALFFLRPVRLPNLGLLYAAAEVPIPLVVTLLNPAAEVPGLRVAVTRTDGRLLVGLPHDEARLSRQSAEAAGAGEVAPPPAAVAAIVAARPTLYRTIAITVTLDAAAGMTEWQRDRDRLIAVALGASLVVVALALAALLVVQQRERTERERQRARATLESAIESMSDGFVMFDAEDRLVVCNERYRDLYSVSAPFIVPGASFEHIMREGARRGQYPQAGDDLEGFVRDTVTWHHGNHPPIERMLPDGRWLLITERPMPDGGTVGIRTDITAQKQAMRELAIGERRYSALAKAGAIVTWQANAEGTILEAPGWTALTGLPDTVLRDGGWVAVVHPEDQAAVPPNWVAAADADGSVDIEFRILTGGAWRWMRVRGAPVYEPPQSRPLEWVGTIHDVHDRRAAQAALAESEARFVRAISAVGMGTWDWNLTTDVLHLSPGYEALYQKEEGSLPTARAAADATHPDDVADVTAAVDRALKGIEGDSYDIEFRILRPGGGLRWLRMQGRAERDAHGKAIRMSGVTQDVTARHDAEQQLAHMARHDALTDLPNRTMLRERMDAAMADAGRGNASAIFCLDLDRFKQVNDTLGHPVGDALLRAVTARLLGCIRGTDMVARIGGDEFAIVQSSVNQPSDARTLARRIIAEISRPYEIEGNRIVIGTSLGIAIAPQDGIDSDRLLR</sequence>
<dbReference type="InterPro" id="IPR043128">
    <property type="entry name" value="Rev_trsase/Diguanyl_cyclase"/>
</dbReference>
<dbReference type="OrthoDB" id="9814202at2"/>
<evidence type="ECO:0000313" key="13">
    <source>
        <dbReference type="EMBL" id="TDH57422.1"/>
    </source>
</evidence>
<feature type="transmembrane region" description="Helical" evidence="10">
    <location>
        <begin position="274"/>
        <end position="296"/>
    </location>
</feature>
<evidence type="ECO:0000259" key="12">
    <source>
        <dbReference type="PROSITE" id="PS50887"/>
    </source>
</evidence>
<proteinExistence type="predicted"/>
<keyword evidence="5 10" id="KW-0812">Transmembrane</keyword>
<dbReference type="GO" id="GO:0000166">
    <property type="term" value="F:nucleotide binding"/>
    <property type="evidence" value="ECO:0007669"/>
    <property type="project" value="UniProtKB-KW"/>
</dbReference>
<dbReference type="SUPFAM" id="SSF55785">
    <property type="entry name" value="PYP-like sensor domain (PAS domain)"/>
    <property type="match status" value="3"/>
</dbReference>
<comment type="subcellular location">
    <subcellularLocation>
        <location evidence="1">Cell inner membrane</location>
        <topology evidence="1">Multi-pass membrane protein</topology>
    </subcellularLocation>
</comment>
<evidence type="ECO:0000256" key="4">
    <source>
        <dbReference type="ARBA" id="ARBA00022679"/>
    </source>
</evidence>
<keyword evidence="8 10" id="KW-1133">Transmembrane helix</keyword>
<evidence type="ECO:0000256" key="7">
    <source>
        <dbReference type="ARBA" id="ARBA00022741"/>
    </source>
</evidence>
<dbReference type="SMART" id="SM00091">
    <property type="entry name" value="PAS"/>
    <property type="match status" value="3"/>
</dbReference>
<accession>A0A4R5Q3E0</accession>
<dbReference type="PANTHER" id="PTHR44757">
    <property type="entry name" value="DIGUANYLATE CYCLASE DGCP"/>
    <property type="match status" value="1"/>
</dbReference>
<dbReference type="SMART" id="SM00086">
    <property type="entry name" value="PAC"/>
    <property type="match status" value="2"/>
</dbReference>
<protein>
    <submittedName>
        <fullName evidence="13">Diguanylate cyclase</fullName>
    </submittedName>
</protein>
<evidence type="ECO:0000259" key="11">
    <source>
        <dbReference type="PROSITE" id="PS50113"/>
    </source>
</evidence>
<evidence type="ECO:0000256" key="8">
    <source>
        <dbReference type="ARBA" id="ARBA00022989"/>
    </source>
</evidence>
<dbReference type="Pfam" id="PF08447">
    <property type="entry name" value="PAS_3"/>
    <property type="match status" value="2"/>
</dbReference>
<reference evidence="13 14" key="1">
    <citation type="journal article" date="2016" name="J. Microbiol.">
        <title>Dankookia rubra gen. nov., sp. nov., an alphaproteobacterium isolated from sediment of a shallow stream.</title>
        <authorList>
            <person name="Kim W.H."/>
            <person name="Kim D.H."/>
            <person name="Kang K."/>
            <person name="Ahn T.Y."/>
        </authorList>
    </citation>
    <scope>NUCLEOTIDE SEQUENCE [LARGE SCALE GENOMIC DNA]</scope>
    <source>
        <strain evidence="13 14">JCM30602</strain>
    </source>
</reference>
<keyword evidence="14" id="KW-1185">Reference proteome</keyword>
<dbReference type="PANTHER" id="PTHR44757:SF2">
    <property type="entry name" value="BIOFILM ARCHITECTURE MAINTENANCE PROTEIN MBAA"/>
    <property type="match status" value="1"/>
</dbReference>
<gene>
    <name evidence="13" type="ORF">E2C06_35960</name>
</gene>
<dbReference type="PROSITE" id="PS50113">
    <property type="entry name" value="PAC"/>
    <property type="match status" value="1"/>
</dbReference>
<organism evidence="13 14">
    <name type="scientific">Dankookia rubra</name>
    <dbReference type="NCBI Taxonomy" id="1442381"/>
    <lineage>
        <taxon>Bacteria</taxon>
        <taxon>Pseudomonadati</taxon>
        <taxon>Pseudomonadota</taxon>
        <taxon>Alphaproteobacteria</taxon>
        <taxon>Acetobacterales</taxon>
        <taxon>Roseomonadaceae</taxon>
        <taxon>Dankookia</taxon>
    </lineage>
</organism>
<dbReference type="CDD" id="cd01949">
    <property type="entry name" value="GGDEF"/>
    <property type="match status" value="1"/>
</dbReference>
<evidence type="ECO:0000313" key="14">
    <source>
        <dbReference type="Proteomes" id="UP000295096"/>
    </source>
</evidence>
<dbReference type="CDD" id="cd18773">
    <property type="entry name" value="PDC1_HK_sensor"/>
    <property type="match status" value="1"/>
</dbReference>
<evidence type="ECO:0000256" key="9">
    <source>
        <dbReference type="ARBA" id="ARBA00023136"/>
    </source>
</evidence>
<dbReference type="NCBIfam" id="TIGR00229">
    <property type="entry name" value="sensory_box"/>
    <property type="match status" value="2"/>
</dbReference>
<dbReference type="InterPro" id="IPR000014">
    <property type="entry name" value="PAS"/>
</dbReference>
<feature type="domain" description="GGDEF" evidence="12">
    <location>
        <begin position="721"/>
        <end position="832"/>
    </location>
</feature>
<dbReference type="EMBL" id="SMSJ01000213">
    <property type="protein sequence ID" value="TDH57422.1"/>
    <property type="molecule type" value="Genomic_DNA"/>
</dbReference>
<keyword evidence="7" id="KW-0547">Nucleotide-binding</keyword>
<dbReference type="Pfam" id="PF00990">
    <property type="entry name" value="GGDEF"/>
    <property type="match status" value="1"/>
</dbReference>
<dbReference type="PROSITE" id="PS50887">
    <property type="entry name" value="GGDEF"/>
    <property type="match status" value="1"/>
</dbReference>
<dbReference type="Pfam" id="PF12860">
    <property type="entry name" value="PAS_7"/>
    <property type="match status" value="1"/>
</dbReference>
<dbReference type="InterPro" id="IPR052155">
    <property type="entry name" value="Biofilm_reg_signaling"/>
</dbReference>
<keyword evidence="3" id="KW-0997">Cell inner membrane</keyword>
<dbReference type="AlphaFoldDB" id="A0A4R5Q3E0"/>
<evidence type="ECO:0000256" key="10">
    <source>
        <dbReference type="SAM" id="Phobius"/>
    </source>
</evidence>
<dbReference type="RefSeq" id="WP_133293319.1">
    <property type="nucleotide sequence ID" value="NZ_SMSJ01000213.1"/>
</dbReference>
<dbReference type="InterPro" id="IPR035965">
    <property type="entry name" value="PAS-like_dom_sf"/>
</dbReference>
<dbReference type="InterPro" id="IPR000700">
    <property type="entry name" value="PAS-assoc_C"/>
</dbReference>
<dbReference type="InterPro" id="IPR013655">
    <property type="entry name" value="PAS_fold_3"/>
</dbReference>
<dbReference type="Gene3D" id="3.30.450.20">
    <property type="entry name" value="PAS domain"/>
    <property type="match status" value="4"/>
</dbReference>
<dbReference type="InterPro" id="IPR029787">
    <property type="entry name" value="Nucleotide_cyclase"/>
</dbReference>
<evidence type="ECO:0000256" key="5">
    <source>
        <dbReference type="ARBA" id="ARBA00022692"/>
    </source>
</evidence>
<dbReference type="Gene3D" id="3.30.70.270">
    <property type="match status" value="1"/>
</dbReference>
<evidence type="ECO:0000256" key="6">
    <source>
        <dbReference type="ARBA" id="ARBA00022737"/>
    </source>
</evidence>
<evidence type="ECO:0000256" key="2">
    <source>
        <dbReference type="ARBA" id="ARBA00022475"/>
    </source>
</evidence>
<keyword evidence="6" id="KW-0677">Repeat</keyword>
<dbReference type="Proteomes" id="UP000295096">
    <property type="component" value="Unassembled WGS sequence"/>
</dbReference>
<dbReference type="InterPro" id="IPR001610">
    <property type="entry name" value="PAC"/>
</dbReference>
<name>A0A4R5Q3E0_9PROT</name>
<dbReference type="GO" id="GO:0016740">
    <property type="term" value="F:transferase activity"/>
    <property type="evidence" value="ECO:0007669"/>
    <property type="project" value="UniProtKB-KW"/>
</dbReference>
<comment type="caution">
    <text evidence="13">The sequence shown here is derived from an EMBL/GenBank/DDBJ whole genome shotgun (WGS) entry which is preliminary data.</text>
</comment>
<dbReference type="FunFam" id="2.10.70.100:FF:000001">
    <property type="entry name" value="Sensory transduction histidine kinase"/>
    <property type="match status" value="1"/>
</dbReference>
<dbReference type="SMART" id="SM00267">
    <property type="entry name" value="GGDEF"/>
    <property type="match status" value="1"/>
</dbReference>
<dbReference type="Gene3D" id="2.10.70.100">
    <property type="match status" value="1"/>
</dbReference>
<feature type="domain" description="PAC" evidence="11">
    <location>
        <begin position="638"/>
        <end position="690"/>
    </location>
</feature>
<dbReference type="NCBIfam" id="TIGR00254">
    <property type="entry name" value="GGDEF"/>
    <property type="match status" value="1"/>
</dbReference>
<dbReference type="CDD" id="cd00130">
    <property type="entry name" value="PAS"/>
    <property type="match status" value="2"/>
</dbReference>
<feature type="transmembrane region" description="Helical" evidence="10">
    <location>
        <begin position="6"/>
        <end position="29"/>
    </location>
</feature>
<feature type="non-terminal residue" evidence="13">
    <location>
        <position position="832"/>
    </location>
</feature>
<keyword evidence="9 10" id="KW-0472">Membrane</keyword>